<organism evidence="1 2">
    <name type="scientific">Bacillus cereus</name>
    <dbReference type="NCBI Taxonomy" id="1396"/>
    <lineage>
        <taxon>Bacteria</taxon>
        <taxon>Bacillati</taxon>
        <taxon>Bacillota</taxon>
        <taxon>Bacilli</taxon>
        <taxon>Bacillales</taxon>
        <taxon>Bacillaceae</taxon>
        <taxon>Bacillus</taxon>
        <taxon>Bacillus cereus group</taxon>
    </lineage>
</organism>
<name>A0AAW5L9R8_BACCE</name>
<dbReference type="EMBL" id="JANHEB010000225">
    <property type="protein sequence ID" value="MCQ6289269.1"/>
    <property type="molecule type" value="Genomic_DNA"/>
</dbReference>
<feature type="non-terminal residue" evidence="1">
    <location>
        <position position="175"/>
    </location>
</feature>
<protein>
    <submittedName>
        <fullName evidence="1">Uncharacterized protein</fullName>
    </submittedName>
</protein>
<gene>
    <name evidence="1" type="ORF">NPM19_32515</name>
</gene>
<evidence type="ECO:0000313" key="1">
    <source>
        <dbReference type="EMBL" id="MCQ6289269.1"/>
    </source>
</evidence>
<sequence length="175" mass="20351">MFEVKEKIIKTEGNGKQPIAEGRVLTVPENIIIRQVAGTRNTYIRTVGDLIELLNSKDDTMIKYALKQLYTNNMFYNSRNYEAIWDQRPKHAFIVEGYLDQGGLSLLKEKGYVYAFPSYKNKRAENEIRIMLVHNGNGKERFQQTVKSLIEWIDKEVEGNRKLALIKGNIVNFYE</sequence>
<dbReference type="AlphaFoldDB" id="A0AAW5L9R8"/>
<accession>A0AAW5L9R8</accession>
<evidence type="ECO:0000313" key="2">
    <source>
        <dbReference type="Proteomes" id="UP001204643"/>
    </source>
</evidence>
<proteinExistence type="predicted"/>
<reference evidence="1" key="1">
    <citation type="submission" date="2022-07" db="EMBL/GenBank/DDBJ databases">
        <title>Identification and characterization of Bacillus thuringiensis and other Bacillus cereus group isolates from spinach by whole genome sequencing.</title>
        <authorList>
            <person name="Zao X."/>
            <person name="Zervas A."/>
            <person name="Hendriks M."/>
            <person name="Rajkovic A."/>
            <person name="Van Overbeek L."/>
            <person name="Hendriksen N.B."/>
            <person name="Uyttendaele M."/>
        </authorList>
    </citation>
    <scope>NUCLEOTIDE SEQUENCE</scope>
    <source>
        <strain evidence="1">781001F-1</strain>
    </source>
</reference>
<dbReference type="Proteomes" id="UP001204643">
    <property type="component" value="Unassembled WGS sequence"/>
</dbReference>
<comment type="caution">
    <text evidence="1">The sequence shown here is derived from an EMBL/GenBank/DDBJ whole genome shotgun (WGS) entry which is preliminary data.</text>
</comment>